<feature type="compositionally biased region" description="Basic and acidic residues" evidence="7">
    <location>
        <begin position="636"/>
        <end position="662"/>
    </location>
</feature>
<feature type="compositionally biased region" description="Low complexity" evidence="7">
    <location>
        <begin position="725"/>
        <end position="736"/>
    </location>
</feature>
<feature type="compositionally biased region" description="Polar residues" evidence="7">
    <location>
        <begin position="423"/>
        <end position="433"/>
    </location>
</feature>
<evidence type="ECO:0000259" key="8">
    <source>
        <dbReference type="PROSITE" id="PS50118"/>
    </source>
</evidence>
<evidence type="ECO:0000313" key="9">
    <source>
        <dbReference type="EMBL" id="ROT84934.1"/>
    </source>
</evidence>
<gene>
    <name evidence="9" type="ORF">C7M84_021855</name>
</gene>
<feature type="compositionally biased region" description="Acidic residues" evidence="7">
    <location>
        <begin position="737"/>
        <end position="753"/>
    </location>
</feature>
<feature type="compositionally biased region" description="Basic and acidic residues" evidence="7">
    <location>
        <begin position="766"/>
        <end position="775"/>
    </location>
</feature>
<dbReference type="InterPro" id="IPR052412">
    <property type="entry name" value="CC-Dev_Transcription_Reg"/>
</dbReference>
<organism evidence="9 10">
    <name type="scientific">Penaeus vannamei</name>
    <name type="common">Whiteleg shrimp</name>
    <name type="synonym">Litopenaeus vannamei</name>
    <dbReference type="NCBI Taxonomy" id="6689"/>
    <lineage>
        <taxon>Eukaryota</taxon>
        <taxon>Metazoa</taxon>
        <taxon>Ecdysozoa</taxon>
        <taxon>Arthropoda</taxon>
        <taxon>Crustacea</taxon>
        <taxon>Multicrustacea</taxon>
        <taxon>Malacostraca</taxon>
        <taxon>Eumalacostraca</taxon>
        <taxon>Eucarida</taxon>
        <taxon>Decapoda</taxon>
        <taxon>Dendrobranchiata</taxon>
        <taxon>Penaeoidea</taxon>
        <taxon>Penaeidae</taxon>
        <taxon>Penaeus</taxon>
    </lineage>
</organism>
<evidence type="ECO:0000256" key="5">
    <source>
        <dbReference type="ARBA" id="ARBA00023242"/>
    </source>
</evidence>
<dbReference type="PANTHER" id="PTHR13059">
    <property type="entry name" value="HMG-BOX TRANSCRIPTION FACTOR BBX"/>
    <property type="match status" value="1"/>
</dbReference>
<feature type="compositionally biased region" description="Low complexity" evidence="7">
    <location>
        <begin position="817"/>
        <end position="836"/>
    </location>
</feature>
<reference evidence="9 10" key="2">
    <citation type="submission" date="2019-01" db="EMBL/GenBank/DDBJ databases">
        <title>The decoding of complex shrimp genome reveals the adaptation for benthos swimmer, frequently molting mechanism and breeding impact on genome.</title>
        <authorList>
            <person name="Sun Y."/>
            <person name="Gao Y."/>
            <person name="Yu Y."/>
        </authorList>
    </citation>
    <scope>NUCLEOTIDE SEQUENCE [LARGE SCALE GENOMIC DNA]</scope>
    <source>
        <tissue evidence="9">Muscle</tissue>
    </source>
</reference>
<feature type="compositionally biased region" description="Polar residues" evidence="7">
    <location>
        <begin position="384"/>
        <end position="403"/>
    </location>
</feature>
<keyword evidence="2" id="KW-0805">Transcription regulation</keyword>
<dbReference type="InterPro" id="IPR049523">
    <property type="entry name" value="BBX_HMG-box"/>
</dbReference>
<feature type="compositionally biased region" description="Basic residues" evidence="7">
    <location>
        <begin position="955"/>
        <end position="965"/>
    </location>
</feature>
<dbReference type="GO" id="GO:0000977">
    <property type="term" value="F:RNA polymerase II transcription regulatory region sequence-specific DNA binding"/>
    <property type="evidence" value="ECO:0007669"/>
    <property type="project" value="TreeGrafter"/>
</dbReference>
<evidence type="ECO:0000313" key="10">
    <source>
        <dbReference type="Proteomes" id="UP000283509"/>
    </source>
</evidence>
<feature type="compositionally biased region" description="Low complexity" evidence="7">
    <location>
        <begin position="613"/>
        <end position="628"/>
    </location>
</feature>
<feature type="compositionally biased region" description="Low complexity" evidence="7">
    <location>
        <begin position="936"/>
        <end position="946"/>
    </location>
</feature>
<dbReference type="AlphaFoldDB" id="A0A3R7MLJ9"/>
<feature type="compositionally biased region" description="Basic and acidic residues" evidence="7">
    <location>
        <begin position="41"/>
        <end position="52"/>
    </location>
</feature>
<feature type="region of interest" description="Disordered" evidence="7">
    <location>
        <begin position="369"/>
        <end position="473"/>
    </location>
</feature>
<dbReference type="PROSITE" id="PS50118">
    <property type="entry name" value="HMG_BOX_2"/>
    <property type="match status" value="1"/>
</dbReference>
<feature type="compositionally biased region" description="Low complexity" evidence="7">
    <location>
        <begin position="848"/>
        <end position="929"/>
    </location>
</feature>
<keyword evidence="4" id="KW-0804">Transcription</keyword>
<protein>
    <submittedName>
        <fullName evidence="9">HMG box transcription factor BBX</fullName>
    </submittedName>
</protein>
<dbReference type="Pfam" id="PF00505">
    <property type="entry name" value="HMG_box"/>
    <property type="match status" value="1"/>
</dbReference>
<dbReference type="GO" id="GO:0005634">
    <property type="term" value="C:nucleus"/>
    <property type="evidence" value="ECO:0007669"/>
    <property type="project" value="UniProtKB-UniRule"/>
</dbReference>
<keyword evidence="10" id="KW-1185">Reference proteome</keyword>
<dbReference type="SMART" id="SM00398">
    <property type="entry name" value="HMG"/>
    <property type="match status" value="1"/>
</dbReference>
<keyword evidence="3 6" id="KW-0238">DNA-binding</keyword>
<feature type="compositionally biased region" description="Polar residues" evidence="7">
    <location>
        <begin position="307"/>
        <end position="323"/>
    </location>
</feature>
<feature type="compositionally biased region" description="Low complexity" evidence="7">
    <location>
        <begin position="327"/>
        <end position="338"/>
    </location>
</feature>
<comment type="caution">
    <text evidence="9">The sequence shown here is derived from an EMBL/GenBank/DDBJ whole genome shotgun (WGS) entry which is preliminary data.</text>
</comment>
<feature type="domain" description="HMG box" evidence="8">
    <location>
        <begin position="83"/>
        <end position="151"/>
    </location>
</feature>
<evidence type="ECO:0000256" key="4">
    <source>
        <dbReference type="ARBA" id="ARBA00023163"/>
    </source>
</evidence>
<evidence type="ECO:0000256" key="2">
    <source>
        <dbReference type="ARBA" id="ARBA00023015"/>
    </source>
</evidence>
<feature type="region of interest" description="Disordered" evidence="7">
    <location>
        <begin position="41"/>
        <end position="85"/>
    </location>
</feature>
<evidence type="ECO:0000256" key="1">
    <source>
        <dbReference type="ARBA" id="ARBA00022553"/>
    </source>
</evidence>
<feature type="compositionally biased region" description="Low complexity" evidence="7">
    <location>
        <begin position="259"/>
        <end position="280"/>
    </location>
</feature>
<dbReference type="OrthoDB" id="2377365at2759"/>
<feature type="compositionally biased region" description="Basic and acidic residues" evidence="7">
    <location>
        <begin position="966"/>
        <end position="980"/>
    </location>
</feature>
<name>A0A3R7MLJ9_PENVA</name>
<dbReference type="SUPFAM" id="SSF47095">
    <property type="entry name" value="HMG-box"/>
    <property type="match status" value="1"/>
</dbReference>
<proteinExistence type="predicted"/>
<accession>A0A3R7MLJ9</accession>
<dbReference type="CDD" id="cd21989">
    <property type="entry name" value="HMG-box_HBP2"/>
    <property type="match status" value="1"/>
</dbReference>
<feature type="region of interest" description="Disordered" evidence="7">
    <location>
        <begin position="294"/>
        <end position="355"/>
    </location>
</feature>
<evidence type="ECO:0000256" key="7">
    <source>
        <dbReference type="SAM" id="MobiDB-lite"/>
    </source>
</evidence>
<dbReference type="GO" id="GO:0000981">
    <property type="term" value="F:DNA-binding transcription factor activity, RNA polymerase II-specific"/>
    <property type="evidence" value="ECO:0007669"/>
    <property type="project" value="TreeGrafter"/>
</dbReference>
<feature type="region of interest" description="Disordered" evidence="7">
    <location>
        <begin position="258"/>
        <end position="280"/>
    </location>
</feature>
<feature type="compositionally biased region" description="Low complexity" evidence="7">
    <location>
        <begin position="294"/>
        <end position="306"/>
    </location>
</feature>
<dbReference type="EMBL" id="QCYY01000468">
    <property type="protein sequence ID" value="ROT84934.1"/>
    <property type="molecule type" value="Genomic_DNA"/>
</dbReference>
<dbReference type="InterPro" id="IPR036910">
    <property type="entry name" value="HMG_box_dom_sf"/>
</dbReference>
<dbReference type="Gene3D" id="1.10.30.10">
    <property type="entry name" value="High mobility group box domain"/>
    <property type="match status" value="1"/>
</dbReference>
<reference evidence="9 10" key="1">
    <citation type="submission" date="2018-04" db="EMBL/GenBank/DDBJ databases">
        <authorList>
            <person name="Zhang X."/>
            <person name="Yuan J."/>
            <person name="Li F."/>
            <person name="Xiang J."/>
        </authorList>
    </citation>
    <scope>NUCLEOTIDE SEQUENCE [LARGE SCALE GENOMIC DNA]</scope>
    <source>
        <tissue evidence="9">Muscle</tissue>
    </source>
</reference>
<dbReference type="Proteomes" id="UP000283509">
    <property type="component" value="Unassembled WGS sequence"/>
</dbReference>
<dbReference type="PANTHER" id="PTHR13059:SF10">
    <property type="entry name" value="HMG BOX TRANSCRIPTION FACTOR BBX"/>
    <property type="match status" value="1"/>
</dbReference>
<sequence length="1008" mass="107850">MYHPRLITTEVSQNGCVQDTNVLVFVIKTRRLTPSVNLRVAEREAEESRSGGESEGEGDLEDVVSPQQEDVSPQQEDAPPHPARRPMNAFLIFCKRHRAQVREKYPHLENRQVTKILGEWWADLPAQQKTSYTELARQYKEAFLRANPDFKWYKIPAQPPRPPPARPSNQKVPRCDPLPTDGAITFGKLADEAQMGGLSTLLSTASTSSSSNQNIASGPSSLTTFTTAYVSAANTSTARCAPIDSFPSVAALSTLSDVNSATSGSSNATANSTCGSSISTNTSVTTSLSTWSGTVQPSAVAPSVSPDSNNPAISNGPKPSTGSDPAVVTTSQSSVQSSLSETATNMTPPKPPKKRYVHANMLDQPVPVVSTQAQITPSPEKAKISSTEENAKSSASWTFSQGRQKPEGGAPPATEASEDQQRRVSNGPFSSRSVAGPPPGSPPRDAKASPQEANTPSEGTKPPPIGCSTPANVQPLNLTRETKLCTSNQEIIDSVVDRKCSEPNFPSSVPSETRPGYPRFFRPENLHNNNNNNNDIEKPSFPQAILNKVNGTYIKFCMSQAIHYVVDKAYDKGSKAKVTPKGDSGEKNQSAETNEKKEVEGENQVNTAKESVDSNNSNNSNPSDNANPTQRKRSKEKGPEENETSPKKRRDVPSGRASRETSRGMGGDTSGGRSRAPRKLKGKRYEELISEGVLQAPRRSRTRNSRWEETESSSAQDQEDEEDIQGQQPTQQIQQQDPEEEDHEDEPMEDDDAMNSKNEEENGEAGGRRTEDGGRKSRRQSRRLPPNDFDLEARIEALPSLNLDDFTRRKKEKKRTSSASSSSHAASHANVHSTSHPAPHTTQATLGVVSSSSRVAAQADSTSDPPPSASATSTATTTVTSWPTAGGVTSTSTSNGGTVGNTSDGEAVSPTPSSSSSTSSVTQQHSPSQGTLLVAGGSLSPGESGSSEGGPRIGSQKRKARKQTITRHDPVNGPLRRDTSVVEPSVLSSMAGLNALAEVALSQPSMKL</sequence>
<evidence type="ECO:0000256" key="6">
    <source>
        <dbReference type="PROSITE-ProRule" id="PRU00267"/>
    </source>
</evidence>
<dbReference type="InterPro" id="IPR009071">
    <property type="entry name" value="HMG_box_dom"/>
</dbReference>
<feature type="DNA-binding region" description="HMG box" evidence="6">
    <location>
        <begin position="83"/>
        <end position="151"/>
    </location>
</feature>
<keyword evidence="5 6" id="KW-0539">Nucleus</keyword>
<feature type="region of interest" description="Disordered" evidence="7">
    <location>
        <begin position="574"/>
        <end position="980"/>
    </location>
</feature>
<dbReference type="STRING" id="6689.A0A3R7MLJ9"/>
<evidence type="ECO:0000256" key="3">
    <source>
        <dbReference type="ARBA" id="ARBA00023125"/>
    </source>
</evidence>
<feature type="compositionally biased region" description="Polar residues" evidence="7">
    <location>
        <begin position="65"/>
        <end position="75"/>
    </location>
</feature>
<keyword evidence="1" id="KW-0597">Phosphoprotein</keyword>